<keyword evidence="1" id="KW-0805">Transcription regulation</keyword>
<dbReference type="InterPro" id="IPR051534">
    <property type="entry name" value="CBASS_pafABC_assoc_protein"/>
</dbReference>
<dbReference type="Pfam" id="PF08279">
    <property type="entry name" value="HTH_11"/>
    <property type="match status" value="1"/>
</dbReference>
<accession>A0A0K8J5K0</accession>
<organism evidence="4 5">
    <name type="scientific">Herbinix luporum</name>
    <dbReference type="NCBI Taxonomy" id="1679721"/>
    <lineage>
        <taxon>Bacteria</taxon>
        <taxon>Bacillati</taxon>
        <taxon>Bacillota</taxon>
        <taxon>Clostridia</taxon>
        <taxon>Lachnospirales</taxon>
        <taxon>Lachnospiraceae</taxon>
        <taxon>Herbinix</taxon>
    </lineage>
</organism>
<evidence type="ECO:0000259" key="3">
    <source>
        <dbReference type="PROSITE" id="PS51000"/>
    </source>
</evidence>
<dbReference type="OrthoDB" id="9815009at2"/>
<name>A0A0K8J5K0_9FIRM</name>
<evidence type="ECO:0000256" key="1">
    <source>
        <dbReference type="ARBA" id="ARBA00023015"/>
    </source>
</evidence>
<dbReference type="Gene3D" id="1.10.10.10">
    <property type="entry name" value="Winged helix-like DNA-binding domain superfamily/Winged helix DNA-binding domain"/>
    <property type="match status" value="1"/>
</dbReference>
<dbReference type="InterPro" id="IPR036390">
    <property type="entry name" value="WH_DNA-bd_sf"/>
</dbReference>
<keyword evidence="2" id="KW-0804">Transcription</keyword>
<dbReference type="InterPro" id="IPR036388">
    <property type="entry name" value="WH-like_DNA-bd_sf"/>
</dbReference>
<protein>
    <recommendedName>
        <fullName evidence="3">HTH deoR-type domain-containing protein</fullName>
    </recommendedName>
</protein>
<dbReference type="InterPro" id="IPR028349">
    <property type="entry name" value="PafC-like"/>
</dbReference>
<dbReference type="PANTHER" id="PTHR34580:SF1">
    <property type="entry name" value="PROTEIN PAFC"/>
    <property type="match status" value="1"/>
</dbReference>
<dbReference type="GO" id="GO:0003700">
    <property type="term" value="F:DNA-binding transcription factor activity"/>
    <property type="evidence" value="ECO:0007669"/>
    <property type="project" value="InterPro"/>
</dbReference>
<dbReference type="InterPro" id="IPR013196">
    <property type="entry name" value="HTH_11"/>
</dbReference>
<dbReference type="PIRSF" id="PIRSF016838">
    <property type="entry name" value="PafC"/>
    <property type="match status" value="1"/>
</dbReference>
<evidence type="ECO:0000256" key="2">
    <source>
        <dbReference type="ARBA" id="ARBA00023163"/>
    </source>
</evidence>
<dbReference type="AlphaFoldDB" id="A0A0K8J5K0"/>
<keyword evidence="5" id="KW-1185">Reference proteome</keyword>
<dbReference type="EMBL" id="LN879430">
    <property type="protein sequence ID" value="CUH92956.1"/>
    <property type="molecule type" value="Genomic_DNA"/>
</dbReference>
<dbReference type="Pfam" id="PF13280">
    <property type="entry name" value="WYL"/>
    <property type="match status" value="1"/>
</dbReference>
<dbReference type="Proteomes" id="UP000196053">
    <property type="component" value="Chromosome I"/>
</dbReference>
<dbReference type="InterPro" id="IPR057727">
    <property type="entry name" value="WCX_dom"/>
</dbReference>
<dbReference type="PANTHER" id="PTHR34580">
    <property type="match status" value="1"/>
</dbReference>
<dbReference type="PROSITE" id="PS51000">
    <property type="entry name" value="HTH_DEOR_2"/>
    <property type="match status" value="1"/>
</dbReference>
<reference evidence="5" key="1">
    <citation type="submission" date="2015-09" db="EMBL/GenBank/DDBJ databases">
        <authorList>
            <person name="Wibberg D."/>
        </authorList>
    </citation>
    <scope>NUCLEOTIDE SEQUENCE [LARGE SCALE GENOMIC DNA]</scope>
    <source>
        <strain evidence="5">SD1D</strain>
    </source>
</reference>
<dbReference type="InterPro" id="IPR001034">
    <property type="entry name" value="DeoR_HTH"/>
</dbReference>
<dbReference type="PROSITE" id="PS52050">
    <property type="entry name" value="WYL"/>
    <property type="match status" value="1"/>
</dbReference>
<dbReference type="SUPFAM" id="SSF46785">
    <property type="entry name" value="Winged helix' DNA-binding domain"/>
    <property type="match status" value="1"/>
</dbReference>
<feature type="domain" description="HTH deoR-type" evidence="3">
    <location>
        <begin position="3"/>
        <end position="58"/>
    </location>
</feature>
<proteinExistence type="predicted"/>
<dbReference type="KEGG" id="hsd:SD1D_1410"/>
<evidence type="ECO:0000313" key="4">
    <source>
        <dbReference type="EMBL" id="CUH92956.1"/>
    </source>
</evidence>
<gene>
    <name evidence="4" type="ORF">SD1D_1410</name>
</gene>
<dbReference type="Pfam" id="PF25583">
    <property type="entry name" value="WCX"/>
    <property type="match status" value="1"/>
</dbReference>
<dbReference type="InterPro" id="IPR026881">
    <property type="entry name" value="WYL_dom"/>
</dbReference>
<sequence length="305" mass="34860">MGKIDRLYAITIYLLNVGKATAAELSRKFEVSVRTVQRDIDSLCQAGIPIVAETGANGGYYIAKNFRMDAHMATNEDYTFIITALKGLSSAMNSSKIDATLEKITSLTETSDSGIILDFSALNEGDSQLMQIFQDAIRKKRPVSFEYTNSDNITRLHTVEPIAVVYRWYAWYLLAYSIVKNDYRIYKLIRMRNAKIVDAVFTKEHKNAEIILRDKDKQMPQKLTEITVRCKSEARSKAIEYLNGKIICEYDNGDCDMTLNVIENEHFWFGTLLSLGDCIEIITPEHIRHRILEASKKIVKLYQKL</sequence>
<evidence type="ECO:0000313" key="5">
    <source>
        <dbReference type="Proteomes" id="UP000196053"/>
    </source>
</evidence>